<evidence type="ECO:0000256" key="2">
    <source>
        <dbReference type="ARBA" id="ARBA00022723"/>
    </source>
</evidence>
<protein>
    <recommendedName>
        <fullName evidence="6">Molybdopterin oxidoreductase domain-containing protein</fullName>
    </recommendedName>
</protein>
<keyword evidence="4" id="KW-0408">Iron</keyword>
<reference evidence="7" key="1">
    <citation type="journal article" date="2015" name="Nature">
        <title>Complex archaea that bridge the gap between prokaryotes and eukaryotes.</title>
        <authorList>
            <person name="Spang A."/>
            <person name="Saw J.H."/>
            <person name="Jorgensen S.L."/>
            <person name="Zaremba-Niedzwiedzka K."/>
            <person name="Martijn J."/>
            <person name="Lind A.E."/>
            <person name="van Eijk R."/>
            <person name="Schleper C."/>
            <person name="Guy L."/>
            <person name="Ettema T.J."/>
        </authorList>
    </citation>
    <scope>NUCLEOTIDE SEQUENCE</scope>
</reference>
<organism evidence="7">
    <name type="scientific">marine sediment metagenome</name>
    <dbReference type="NCBI Taxonomy" id="412755"/>
    <lineage>
        <taxon>unclassified sequences</taxon>
        <taxon>metagenomes</taxon>
        <taxon>ecological metagenomes</taxon>
    </lineage>
</organism>
<proteinExistence type="predicted"/>
<keyword evidence="2" id="KW-0479">Metal-binding</keyword>
<gene>
    <name evidence="7" type="ORF">LCGC14_3116270</name>
</gene>
<evidence type="ECO:0000256" key="5">
    <source>
        <dbReference type="ARBA" id="ARBA00023014"/>
    </source>
</evidence>
<keyword evidence="5" id="KW-0411">Iron-sulfur</keyword>
<feature type="non-terminal residue" evidence="7">
    <location>
        <position position="342"/>
    </location>
</feature>
<dbReference type="AlphaFoldDB" id="A0A0F8YTI1"/>
<name>A0A0F8YTI1_9ZZZZ</name>
<dbReference type="GO" id="GO:0051539">
    <property type="term" value="F:4 iron, 4 sulfur cluster binding"/>
    <property type="evidence" value="ECO:0007669"/>
    <property type="project" value="UniProtKB-KW"/>
</dbReference>
<dbReference type="GO" id="GO:0022904">
    <property type="term" value="P:respiratory electron transport chain"/>
    <property type="evidence" value="ECO:0007669"/>
    <property type="project" value="TreeGrafter"/>
</dbReference>
<dbReference type="Gene3D" id="3.40.228.10">
    <property type="entry name" value="Dimethylsulfoxide Reductase, domain 2"/>
    <property type="match status" value="1"/>
</dbReference>
<comment type="caution">
    <text evidence="7">The sequence shown here is derived from an EMBL/GenBank/DDBJ whole genome shotgun (WGS) entry which is preliminary data.</text>
</comment>
<dbReference type="GO" id="GO:0046872">
    <property type="term" value="F:metal ion binding"/>
    <property type="evidence" value="ECO:0007669"/>
    <property type="project" value="UniProtKB-KW"/>
</dbReference>
<evidence type="ECO:0000256" key="4">
    <source>
        <dbReference type="ARBA" id="ARBA00023004"/>
    </source>
</evidence>
<dbReference type="SUPFAM" id="SSF53706">
    <property type="entry name" value="Formate dehydrogenase/DMSO reductase, domains 1-3"/>
    <property type="match status" value="1"/>
</dbReference>
<evidence type="ECO:0000256" key="3">
    <source>
        <dbReference type="ARBA" id="ARBA00023002"/>
    </source>
</evidence>
<dbReference type="GO" id="GO:0016020">
    <property type="term" value="C:membrane"/>
    <property type="evidence" value="ECO:0007669"/>
    <property type="project" value="TreeGrafter"/>
</dbReference>
<dbReference type="Pfam" id="PF00384">
    <property type="entry name" value="Molybdopterin"/>
    <property type="match status" value="1"/>
</dbReference>
<dbReference type="PANTHER" id="PTHR43105">
    <property type="entry name" value="RESPIRATORY NITRATE REDUCTASE"/>
    <property type="match status" value="1"/>
</dbReference>
<evidence type="ECO:0000313" key="7">
    <source>
        <dbReference type="EMBL" id="KKK51306.1"/>
    </source>
</evidence>
<dbReference type="InterPro" id="IPR050123">
    <property type="entry name" value="Prok_molybdopt-oxidoreductase"/>
</dbReference>
<evidence type="ECO:0000256" key="1">
    <source>
        <dbReference type="ARBA" id="ARBA00022485"/>
    </source>
</evidence>
<accession>A0A0F8YTI1</accession>
<keyword evidence="1" id="KW-0004">4Fe-4S</keyword>
<dbReference type="InterPro" id="IPR006656">
    <property type="entry name" value="Mopterin_OxRdtase"/>
</dbReference>
<dbReference type="Gene3D" id="3.40.50.740">
    <property type="match status" value="1"/>
</dbReference>
<keyword evidence="3" id="KW-0560">Oxidoreductase</keyword>
<dbReference type="GO" id="GO:0003954">
    <property type="term" value="F:NADH dehydrogenase activity"/>
    <property type="evidence" value="ECO:0007669"/>
    <property type="project" value="TreeGrafter"/>
</dbReference>
<feature type="domain" description="Molybdopterin oxidoreductase" evidence="6">
    <location>
        <begin position="2"/>
        <end position="342"/>
    </location>
</feature>
<dbReference type="PANTHER" id="PTHR43105:SF14">
    <property type="entry name" value="FORMATE DEHYDROGENASE H"/>
    <property type="match status" value="1"/>
</dbReference>
<dbReference type="EMBL" id="LAZR01067573">
    <property type="protein sequence ID" value="KKK51306.1"/>
    <property type="molecule type" value="Genomic_DNA"/>
</dbReference>
<feature type="non-terminal residue" evidence="7">
    <location>
        <position position="1"/>
    </location>
</feature>
<dbReference type="FunFam" id="3.40.228.10:FF:000002">
    <property type="entry name" value="Formate dehydrogenase subunit alpha"/>
    <property type="match status" value="1"/>
</dbReference>
<sequence length="342" mass="36740">ENYIFQKFVRAAIGTNNVDHCARLCHSSTVAGLAKAFGSGAMTNSISEFRDCDCILVTGSNTTETHPIISLEIKKAVEKGCKLIVIEPRNIELCSIADISLHQKPGTDVAWINGMMNVIISEDLHDKAFIAQRCENFEAVEKTVESYTPEKVEKITGVSADGLREAARTYASAGSSSIIYSMGITQHTSGTDNVLSIANLAMLCGHIGKPSTGVNPLRGQNNVQGACDMGALPNVYPGYQAVTDPAVKEKYESAWGVSLDDRVGLTVTLMIEAAHKGSLKGLYIMGENPMITDPDLNHSEEALKNLEFLVVQDIFPTETALLADIILPGVSFAEKTGTITNT</sequence>
<evidence type="ECO:0000259" key="6">
    <source>
        <dbReference type="Pfam" id="PF00384"/>
    </source>
</evidence>